<protein>
    <submittedName>
        <fullName evidence="1">Uncharacterized protein</fullName>
    </submittedName>
</protein>
<keyword evidence="2" id="KW-1185">Reference proteome</keyword>
<reference evidence="2" key="1">
    <citation type="journal article" date="2010" name="Stand. Genomic Sci.">
        <title>Complete genome sequence of Thermocrinis albus type strain (HI 11/12T).</title>
        <authorList>
            <person name="Wirth R."/>
            <person name="Sikorski J."/>
            <person name="Brambilla E."/>
            <person name="Misra M."/>
            <person name="Lapidus A."/>
            <person name="Copeland A."/>
            <person name="Nolan M."/>
            <person name="Lucas S."/>
            <person name="Chen F."/>
            <person name="Tice H."/>
            <person name="Cheng J.F."/>
            <person name="Han C."/>
            <person name="Detter J.C."/>
            <person name="Tapia R."/>
            <person name="Bruce D."/>
            <person name="Goodwin L."/>
            <person name="Pitluck S."/>
            <person name="Pati A."/>
            <person name="Anderson I."/>
            <person name="Ivanova N."/>
            <person name="Mavromatis K."/>
            <person name="Mikhailova N."/>
            <person name="Chen A."/>
            <person name="Palaniappan K."/>
            <person name="Bilek Y."/>
            <person name="Hader T."/>
            <person name="Land M."/>
            <person name="Hauser L."/>
            <person name="Chang Y.J."/>
            <person name="Jeffries C.D."/>
            <person name="Tindall B.J."/>
            <person name="Rohde M."/>
            <person name="Goker M."/>
            <person name="Bristow J."/>
            <person name="Eisen J.A."/>
            <person name="Markowitz V."/>
            <person name="Hugenholtz P."/>
            <person name="Kyrpides N.C."/>
            <person name="Klenk H.P."/>
        </authorList>
    </citation>
    <scope>NUCLEOTIDE SEQUENCE [LARGE SCALE GENOMIC DNA]</scope>
    <source>
        <strain evidence="2">DSM 14484 / JCM 11386 / HI 11/12</strain>
    </source>
</reference>
<dbReference type="AlphaFoldDB" id="D3SL62"/>
<evidence type="ECO:0000313" key="1">
    <source>
        <dbReference type="EMBL" id="ADC89492.1"/>
    </source>
</evidence>
<accession>D3SL62</accession>
<gene>
    <name evidence="1" type="ordered locus">Thal_0859</name>
</gene>
<organism evidence="1 2">
    <name type="scientific">Thermocrinis albus (strain DSM 14484 / JCM 11386 / HI 11/12)</name>
    <dbReference type="NCBI Taxonomy" id="638303"/>
    <lineage>
        <taxon>Bacteria</taxon>
        <taxon>Pseudomonadati</taxon>
        <taxon>Aquificota</taxon>
        <taxon>Aquificia</taxon>
        <taxon>Aquificales</taxon>
        <taxon>Aquificaceae</taxon>
        <taxon>Thermocrinis</taxon>
    </lineage>
</organism>
<sequence length="110" mass="12876">MRFYGIPSEDRVAEIVEMMKEETWIYEDLQEGVRERLSLEKTKEKLMELIRTVKGWKESNKHIPSATTFFFVHTPSDPKAFKVYDLSSLGCSSSLSPARWLIYLEGLEIR</sequence>
<name>D3SL62_THEAH</name>
<proteinExistence type="predicted"/>
<dbReference type="EMBL" id="CP001931">
    <property type="protein sequence ID" value="ADC89492.1"/>
    <property type="molecule type" value="Genomic_DNA"/>
</dbReference>
<dbReference type="Proteomes" id="UP000002043">
    <property type="component" value="Chromosome"/>
</dbReference>
<dbReference type="RefSeq" id="WP_012991898.1">
    <property type="nucleotide sequence ID" value="NC_013894.1"/>
</dbReference>
<dbReference type="KEGG" id="tal:Thal_0859"/>
<dbReference type="HOGENOM" id="CLU_2167493_0_0_0"/>
<evidence type="ECO:0000313" key="2">
    <source>
        <dbReference type="Proteomes" id="UP000002043"/>
    </source>
</evidence>
<dbReference type="OrthoDB" id="14935at2"/>